<evidence type="ECO:0000313" key="3">
    <source>
        <dbReference type="Proteomes" id="UP000553766"/>
    </source>
</evidence>
<dbReference type="InterPro" id="IPR012349">
    <property type="entry name" value="Split_barrel_FMN-bd"/>
</dbReference>
<dbReference type="Proteomes" id="UP000553766">
    <property type="component" value="Unassembled WGS sequence"/>
</dbReference>
<dbReference type="Gene3D" id="2.30.110.10">
    <property type="entry name" value="Electron Transport, Fmn-binding Protein, Chain A"/>
    <property type="match status" value="1"/>
</dbReference>
<dbReference type="EMBL" id="JACIJS010000001">
    <property type="protein sequence ID" value="MBB5514460.1"/>
    <property type="molecule type" value="Genomic_DNA"/>
</dbReference>
<sequence length="202" mass="22737">MKITDEAALRALYGEKLGRAVRKEQTTLDSHCRAFIAASPFMMMSTFGPQGIDVTPRGDHPGFVEVEDEATLLIPDRPGNKRLDSLTNLLENPQIGLIFMIPTVRETFRVRGTAEIIVDDALNARMGIKGRPALAVIRVTVSVAYIHCAKALMRSRLWEPDAWPDARPLPTMSEIMRDHAQDHDKPVEPEEEMLARYRKALY</sequence>
<accession>A0A840WTD3</accession>
<dbReference type="SUPFAM" id="SSF50475">
    <property type="entry name" value="FMN-binding split barrel"/>
    <property type="match status" value="1"/>
</dbReference>
<evidence type="ECO:0000259" key="1">
    <source>
        <dbReference type="Pfam" id="PF01243"/>
    </source>
</evidence>
<dbReference type="InterPro" id="IPR011576">
    <property type="entry name" value="Pyridox_Oxase_N"/>
</dbReference>
<gene>
    <name evidence="2" type="ORF">FHS89_000458</name>
</gene>
<organism evidence="2 3">
    <name type="scientific">Rubricella aquisinus</name>
    <dbReference type="NCBI Taxonomy" id="2028108"/>
    <lineage>
        <taxon>Bacteria</taxon>
        <taxon>Pseudomonadati</taxon>
        <taxon>Pseudomonadota</taxon>
        <taxon>Alphaproteobacteria</taxon>
        <taxon>Rhodobacterales</taxon>
        <taxon>Paracoccaceae</taxon>
        <taxon>Rubricella</taxon>
    </lineage>
</organism>
<dbReference type="RefSeq" id="WP_184008043.1">
    <property type="nucleotide sequence ID" value="NZ_JACIJS010000001.1"/>
</dbReference>
<dbReference type="PANTHER" id="PTHR42815:SF2">
    <property type="entry name" value="FAD-BINDING, PUTATIVE (AFU_ORTHOLOGUE AFUA_6G07600)-RELATED"/>
    <property type="match status" value="1"/>
</dbReference>
<protein>
    <recommendedName>
        <fullName evidence="1">Pyridoxamine 5'-phosphate oxidase N-terminal domain-containing protein</fullName>
    </recommendedName>
</protein>
<dbReference type="AlphaFoldDB" id="A0A840WTD3"/>
<dbReference type="PANTHER" id="PTHR42815">
    <property type="entry name" value="FAD-BINDING, PUTATIVE (AFU_ORTHOLOGUE AFUA_6G07600)-RELATED"/>
    <property type="match status" value="1"/>
</dbReference>
<name>A0A840WTD3_9RHOB</name>
<feature type="domain" description="Pyridoxamine 5'-phosphate oxidase N-terminal" evidence="1">
    <location>
        <begin position="29"/>
        <end position="148"/>
    </location>
</feature>
<dbReference type="NCBIfam" id="TIGR04025">
    <property type="entry name" value="PPOX_FMN_DR2398"/>
    <property type="match status" value="1"/>
</dbReference>
<comment type="caution">
    <text evidence="2">The sequence shown here is derived from an EMBL/GenBank/DDBJ whole genome shotgun (WGS) entry which is preliminary data.</text>
</comment>
<keyword evidence="3" id="KW-1185">Reference proteome</keyword>
<dbReference type="InterPro" id="IPR024029">
    <property type="entry name" value="Pyridox_Oxase_FMN-dep"/>
</dbReference>
<reference evidence="2 3" key="1">
    <citation type="submission" date="2020-08" db="EMBL/GenBank/DDBJ databases">
        <title>Genomic Encyclopedia of Type Strains, Phase IV (KMG-IV): sequencing the most valuable type-strain genomes for metagenomic binning, comparative biology and taxonomic classification.</title>
        <authorList>
            <person name="Goeker M."/>
        </authorList>
    </citation>
    <scope>NUCLEOTIDE SEQUENCE [LARGE SCALE GENOMIC DNA]</scope>
    <source>
        <strain evidence="2 3">DSM 103377</strain>
    </source>
</reference>
<evidence type="ECO:0000313" key="2">
    <source>
        <dbReference type="EMBL" id="MBB5514460.1"/>
    </source>
</evidence>
<dbReference type="Pfam" id="PF01243">
    <property type="entry name" value="PNPOx_N"/>
    <property type="match status" value="1"/>
</dbReference>
<proteinExistence type="predicted"/>